<gene>
    <name evidence="1" type="ORF">HS088_TW13G00106</name>
</gene>
<protein>
    <submittedName>
        <fullName evidence="1">Uncharacterized protein</fullName>
    </submittedName>
</protein>
<organism evidence="1 2">
    <name type="scientific">Tripterygium wilfordii</name>
    <name type="common">Thunder God vine</name>
    <dbReference type="NCBI Taxonomy" id="458696"/>
    <lineage>
        <taxon>Eukaryota</taxon>
        <taxon>Viridiplantae</taxon>
        <taxon>Streptophyta</taxon>
        <taxon>Embryophyta</taxon>
        <taxon>Tracheophyta</taxon>
        <taxon>Spermatophyta</taxon>
        <taxon>Magnoliopsida</taxon>
        <taxon>eudicotyledons</taxon>
        <taxon>Gunneridae</taxon>
        <taxon>Pentapetalae</taxon>
        <taxon>rosids</taxon>
        <taxon>fabids</taxon>
        <taxon>Celastrales</taxon>
        <taxon>Celastraceae</taxon>
        <taxon>Tripterygium</taxon>
    </lineage>
</organism>
<sequence>MESEIQEENGEDTVSIINKEAQKEMIRRIIEHQKSLYWSSSHLSSLSSSASSACSFSASSSCRNDSLLNLMKNGSTSLRRLFDMEHTSLETHFEHYSGPPMVKSIPLWGSDTDDEQMHDPWASIEQFGTYSDFPVDGLSKFASEGSFMDVKFGFQDRKQQRRNRTLTRKRSFRRLPGFRLWRFKGFRFRFRLFKRIRIMICGRIF</sequence>
<proteinExistence type="predicted"/>
<name>A0A7J7CSZ2_TRIWF</name>
<dbReference type="EMBL" id="JAAARO010000013">
    <property type="protein sequence ID" value="KAF5737227.1"/>
    <property type="molecule type" value="Genomic_DNA"/>
</dbReference>
<evidence type="ECO:0000313" key="1">
    <source>
        <dbReference type="EMBL" id="KAF5737227.1"/>
    </source>
</evidence>
<evidence type="ECO:0000313" key="2">
    <source>
        <dbReference type="Proteomes" id="UP000593562"/>
    </source>
</evidence>
<reference evidence="1 2" key="1">
    <citation type="journal article" date="2020" name="Nat. Commun.">
        <title>Genome of Tripterygium wilfordii and identification of cytochrome P450 involved in triptolide biosynthesis.</title>
        <authorList>
            <person name="Tu L."/>
            <person name="Su P."/>
            <person name="Zhang Z."/>
            <person name="Gao L."/>
            <person name="Wang J."/>
            <person name="Hu T."/>
            <person name="Zhou J."/>
            <person name="Zhang Y."/>
            <person name="Zhao Y."/>
            <person name="Liu Y."/>
            <person name="Song Y."/>
            <person name="Tong Y."/>
            <person name="Lu Y."/>
            <person name="Yang J."/>
            <person name="Xu C."/>
            <person name="Jia M."/>
            <person name="Peters R.J."/>
            <person name="Huang L."/>
            <person name="Gao W."/>
        </authorList>
    </citation>
    <scope>NUCLEOTIDE SEQUENCE [LARGE SCALE GENOMIC DNA]</scope>
    <source>
        <strain evidence="2">cv. XIE 37</strain>
        <tissue evidence="1">Leaf</tissue>
    </source>
</reference>
<dbReference type="AlphaFoldDB" id="A0A7J7CSZ2"/>
<keyword evidence="2" id="KW-1185">Reference proteome</keyword>
<comment type="caution">
    <text evidence="1">The sequence shown here is derived from an EMBL/GenBank/DDBJ whole genome shotgun (WGS) entry which is preliminary data.</text>
</comment>
<dbReference type="Proteomes" id="UP000593562">
    <property type="component" value="Unassembled WGS sequence"/>
</dbReference>
<dbReference type="InParanoid" id="A0A7J7CSZ2"/>
<accession>A0A7J7CSZ2</accession>